<evidence type="ECO:0008006" key="3">
    <source>
        <dbReference type="Google" id="ProtNLM"/>
    </source>
</evidence>
<dbReference type="InterPro" id="IPR014054">
    <property type="entry name" value="Phage_regulatory_Rha"/>
</dbReference>
<dbReference type="AlphaFoldDB" id="U4TKU8"/>
<dbReference type="EMBL" id="KI271606">
    <property type="protein sequence ID" value="ERL64005.1"/>
    <property type="molecule type" value="Genomic_DNA"/>
</dbReference>
<sequence length="97" mass="11115">MFSLGEYKDRSGKRNKMYYMNRDGFTFIAFGFTGQAADKFKLEYIQAFNSMEATLKAMPTKKLDPTQQAELAITREKTKRANALYRIAIHTVSDSAQ</sequence>
<gene>
    <name evidence="1" type="ORF">L248_1652</name>
</gene>
<dbReference type="HOGENOM" id="CLU_2343244_0_0_9"/>
<dbReference type="Pfam" id="PF09669">
    <property type="entry name" value="Phage_pRha"/>
    <property type="match status" value="1"/>
</dbReference>
<protein>
    <recommendedName>
        <fullName evidence="3">Rha</fullName>
    </recommendedName>
</protein>
<dbReference type="NCBIfam" id="TIGR02681">
    <property type="entry name" value="phage_pRha"/>
    <property type="match status" value="1"/>
</dbReference>
<accession>U4TKU8</accession>
<evidence type="ECO:0000313" key="1">
    <source>
        <dbReference type="EMBL" id="ERL64005.1"/>
    </source>
</evidence>
<name>U4TKU8_9LACO</name>
<dbReference type="eggNOG" id="COG3646">
    <property type="taxonomic scope" value="Bacteria"/>
</dbReference>
<evidence type="ECO:0000313" key="2">
    <source>
        <dbReference type="Proteomes" id="UP000030647"/>
    </source>
</evidence>
<keyword evidence="2" id="KW-1185">Reference proteome</keyword>
<proteinExistence type="predicted"/>
<dbReference type="Proteomes" id="UP000030647">
    <property type="component" value="Unassembled WGS sequence"/>
</dbReference>
<organism evidence="1 2">
    <name type="scientific">Schleiferilactobacillus shenzhenensis LY-73</name>
    <dbReference type="NCBI Taxonomy" id="1231336"/>
    <lineage>
        <taxon>Bacteria</taxon>
        <taxon>Bacillati</taxon>
        <taxon>Bacillota</taxon>
        <taxon>Bacilli</taxon>
        <taxon>Lactobacillales</taxon>
        <taxon>Lactobacillaceae</taxon>
        <taxon>Schleiferilactobacillus</taxon>
    </lineage>
</organism>
<reference evidence="2" key="1">
    <citation type="journal article" date="2013" name="Genome Announc.">
        <title>Whole-Genome Sequencing of Lactobacillus shenzhenensis Strain LY-73T.</title>
        <authorList>
            <person name="Lin Z."/>
            <person name="Liu Z."/>
            <person name="Yang R."/>
            <person name="Zou Y."/>
            <person name="Wan D."/>
            <person name="Chen J."/>
            <person name="Guo M."/>
            <person name="Zhao J."/>
            <person name="Fang C."/>
            <person name="Yang R."/>
            <person name="Liu F."/>
        </authorList>
    </citation>
    <scope>NUCLEOTIDE SEQUENCE [LARGE SCALE GENOMIC DNA]</scope>
    <source>
        <strain evidence="2">LY-73</strain>
    </source>
</reference>
<dbReference type="STRING" id="1231336.L248_1652"/>